<protein>
    <submittedName>
        <fullName evidence="1">Uncharacterized protein</fullName>
    </submittedName>
</protein>
<dbReference type="AlphaFoldDB" id="A0A2P8DWQ1"/>
<dbReference type="RefSeq" id="WP_106568500.1">
    <property type="nucleotide sequence ID" value="NZ_PYGF01000012.1"/>
</dbReference>
<gene>
    <name evidence="1" type="ORF">CLV48_1121</name>
</gene>
<name>A0A2P8DWQ1_9BACT</name>
<sequence>MKPTYTVFVIVPKKNNYCSLAINISGFILYPGKAFFYYHCTENYEEAIHLLKDSIYSLNNIKEQGFPEMLLGSIDQYINICRVLIKQGKISEGLVELSRLLQYLFKAESNTKFCNLGDLSCIIKLDFDERIAMIEYATDVFIDKCYKSKIDLEDKLNLLKENIGQGLNNNPYFNNYYGVLDFITNDSLDINLADNPDFTSLILDLYILPNTLQFTFLSKVNTIFQDTDINNFFMQFSKDKLGLGVLLSQETQTHFYPESPIRSL</sequence>
<proteinExistence type="predicted"/>
<evidence type="ECO:0000313" key="1">
    <source>
        <dbReference type="EMBL" id="PSL01658.1"/>
    </source>
</evidence>
<keyword evidence="2" id="KW-1185">Reference proteome</keyword>
<reference evidence="1 2" key="1">
    <citation type="submission" date="2018-03" db="EMBL/GenBank/DDBJ databases">
        <title>Genomic Encyclopedia of Archaeal and Bacterial Type Strains, Phase II (KMG-II): from individual species to whole genera.</title>
        <authorList>
            <person name="Goeker M."/>
        </authorList>
    </citation>
    <scope>NUCLEOTIDE SEQUENCE [LARGE SCALE GENOMIC DNA]</scope>
    <source>
        <strain evidence="1 2">DSM 28057</strain>
    </source>
</reference>
<dbReference type="EMBL" id="PYGF01000012">
    <property type="protein sequence ID" value="PSL01658.1"/>
    <property type="molecule type" value="Genomic_DNA"/>
</dbReference>
<accession>A0A2P8DWQ1</accession>
<organism evidence="1 2">
    <name type="scientific">Cecembia rubra</name>
    <dbReference type="NCBI Taxonomy" id="1485585"/>
    <lineage>
        <taxon>Bacteria</taxon>
        <taxon>Pseudomonadati</taxon>
        <taxon>Bacteroidota</taxon>
        <taxon>Cytophagia</taxon>
        <taxon>Cytophagales</taxon>
        <taxon>Cyclobacteriaceae</taxon>
        <taxon>Cecembia</taxon>
    </lineage>
</organism>
<evidence type="ECO:0000313" key="2">
    <source>
        <dbReference type="Proteomes" id="UP000240708"/>
    </source>
</evidence>
<dbReference type="Proteomes" id="UP000240708">
    <property type="component" value="Unassembled WGS sequence"/>
</dbReference>
<comment type="caution">
    <text evidence="1">The sequence shown here is derived from an EMBL/GenBank/DDBJ whole genome shotgun (WGS) entry which is preliminary data.</text>
</comment>